<dbReference type="AlphaFoldDB" id="A0A066RUK3"/>
<comment type="caution">
    <text evidence="1">The sequence shown here is derived from an EMBL/GenBank/DDBJ whole genome shotgun (WGS) entry which is preliminary data.</text>
</comment>
<dbReference type="EMBL" id="JMIB01000023">
    <property type="protein sequence ID" value="KDM91382.1"/>
    <property type="molecule type" value="Genomic_DNA"/>
</dbReference>
<evidence type="ECO:0000313" key="2">
    <source>
        <dbReference type="Proteomes" id="UP000027192"/>
    </source>
</evidence>
<dbReference type="Proteomes" id="UP000027192">
    <property type="component" value="Unassembled WGS sequence"/>
</dbReference>
<dbReference type="STRING" id="1654360.EA58_12545"/>
<dbReference type="RefSeq" id="WP_036752924.1">
    <property type="nucleotide sequence ID" value="NZ_JAGSGC010000027.1"/>
</dbReference>
<keyword evidence="2" id="KW-1185">Reference proteome</keyword>
<protein>
    <submittedName>
        <fullName evidence="1">Uncharacterized protein</fullName>
    </submittedName>
</protein>
<sequence length="161" mass="18324">MTISSITPMREEPCYPQVTTACRETLRQFNNTCMLEQQLNKRTGVLANEINPKQKHHKLGLMDAITLMKLTGDVQILRALAAEMNYSIYFLANYQTISDLELLNSYSNWHAEIGDVNRELAAALADGDIQRDEFERIERALQESFAAALEFLSRVRALVVD</sequence>
<gene>
    <name evidence="1" type="ORF">EA58_12545</name>
</gene>
<accession>A0A066RUK3</accession>
<organism evidence="1 2">
    <name type="scientific">Photobacterium galatheae</name>
    <dbReference type="NCBI Taxonomy" id="1654360"/>
    <lineage>
        <taxon>Bacteria</taxon>
        <taxon>Pseudomonadati</taxon>
        <taxon>Pseudomonadota</taxon>
        <taxon>Gammaproteobacteria</taxon>
        <taxon>Vibrionales</taxon>
        <taxon>Vibrionaceae</taxon>
        <taxon>Photobacterium</taxon>
    </lineage>
</organism>
<name>A0A066RUK3_9GAMM</name>
<reference evidence="1 2" key="1">
    <citation type="submission" date="2014-04" db="EMBL/GenBank/DDBJ databases">
        <title>Draft genome sequence of Photobacterium halotolerans S2753: a solonamide, ngercheumicin and holomycin producer.</title>
        <authorList>
            <person name="Machado H.R."/>
            <person name="Gram L."/>
        </authorList>
    </citation>
    <scope>NUCLEOTIDE SEQUENCE [LARGE SCALE GENOMIC DNA]</scope>
    <source>
        <strain evidence="1 2">S2753</strain>
    </source>
</reference>
<dbReference type="InterPro" id="IPR009679">
    <property type="entry name" value="Phage_186_CII-like"/>
</dbReference>
<proteinExistence type="predicted"/>
<evidence type="ECO:0000313" key="1">
    <source>
        <dbReference type="EMBL" id="KDM91382.1"/>
    </source>
</evidence>
<dbReference type="GO" id="GO:0003677">
    <property type="term" value="F:DNA binding"/>
    <property type="evidence" value="ECO:0007669"/>
    <property type="project" value="InterPro"/>
</dbReference>
<dbReference type="Pfam" id="PF06892">
    <property type="entry name" value="Phage_CP76"/>
    <property type="match status" value="1"/>
</dbReference>